<dbReference type="EMBL" id="MLGG01000001">
    <property type="protein sequence ID" value="KAK1468525.1"/>
    <property type="molecule type" value="Genomic_DNA"/>
</dbReference>
<sequence>MHTSQQQIAKNQHVPKRASCRLTDATNTLHPPAHPLAHPAVVFQCVGALHRLLSVPIAQTFALGHRLIGKLFLVSTALISSWHRTSV</sequence>
<gene>
    <name evidence="1" type="ORF">CMEL01_00292</name>
</gene>
<evidence type="ECO:0000313" key="2">
    <source>
        <dbReference type="Proteomes" id="UP001239795"/>
    </source>
</evidence>
<reference evidence="1 2" key="1">
    <citation type="submission" date="2016-10" db="EMBL/GenBank/DDBJ databases">
        <title>The genome sequence of Colletotrichum fioriniae PJ7.</title>
        <authorList>
            <person name="Baroncelli R."/>
        </authorList>
    </citation>
    <scope>NUCLEOTIDE SEQUENCE [LARGE SCALE GENOMIC DNA]</scope>
    <source>
        <strain evidence="1">Col 31</strain>
    </source>
</reference>
<evidence type="ECO:0000313" key="1">
    <source>
        <dbReference type="EMBL" id="KAK1468525.1"/>
    </source>
</evidence>
<organism evidence="1 2">
    <name type="scientific">Colletotrichum melonis</name>
    <dbReference type="NCBI Taxonomy" id="1209925"/>
    <lineage>
        <taxon>Eukaryota</taxon>
        <taxon>Fungi</taxon>
        <taxon>Dikarya</taxon>
        <taxon>Ascomycota</taxon>
        <taxon>Pezizomycotina</taxon>
        <taxon>Sordariomycetes</taxon>
        <taxon>Hypocreomycetidae</taxon>
        <taxon>Glomerellales</taxon>
        <taxon>Glomerellaceae</taxon>
        <taxon>Colletotrichum</taxon>
        <taxon>Colletotrichum acutatum species complex</taxon>
    </lineage>
</organism>
<proteinExistence type="predicted"/>
<comment type="caution">
    <text evidence="1">The sequence shown here is derived from an EMBL/GenBank/DDBJ whole genome shotgun (WGS) entry which is preliminary data.</text>
</comment>
<dbReference type="AlphaFoldDB" id="A0AAI9XZ60"/>
<protein>
    <submittedName>
        <fullName evidence="1">Uncharacterized protein</fullName>
    </submittedName>
</protein>
<dbReference type="Proteomes" id="UP001239795">
    <property type="component" value="Unassembled WGS sequence"/>
</dbReference>
<name>A0AAI9XZ60_9PEZI</name>
<keyword evidence="2" id="KW-1185">Reference proteome</keyword>
<accession>A0AAI9XZ60</accession>